<proteinExistence type="inferred from homology"/>
<name>A0ABQ4UC58_9HYPH</name>
<evidence type="ECO:0000313" key="8">
    <source>
        <dbReference type="Proteomes" id="UP001055039"/>
    </source>
</evidence>
<dbReference type="PANTHER" id="PTHR32089:SF112">
    <property type="entry name" value="LYSOZYME-LIKE PROTEIN-RELATED"/>
    <property type="match status" value="1"/>
</dbReference>
<evidence type="ECO:0000256" key="3">
    <source>
        <dbReference type="PROSITE-ProRule" id="PRU00284"/>
    </source>
</evidence>
<dbReference type="SMART" id="SM00304">
    <property type="entry name" value="HAMP"/>
    <property type="match status" value="1"/>
</dbReference>
<dbReference type="EMBL" id="BPRC01000004">
    <property type="protein sequence ID" value="GJE64624.1"/>
    <property type="molecule type" value="Genomic_DNA"/>
</dbReference>
<gene>
    <name evidence="7" type="ORF">LNAOJCKE_1830</name>
</gene>
<dbReference type="PROSITE" id="PS50111">
    <property type="entry name" value="CHEMOTAXIS_TRANSDUC_2"/>
    <property type="match status" value="1"/>
</dbReference>
<dbReference type="InterPro" id="IPR004089">
    <property type="entry name" value="MCPsignal_dom"/>
</dbReference>
<dbReference type="PANTHER" id="PTHR32089">
    <property type="entry name" value="METHYL-ACCEPTING CHEMOTAXIS PROTEIN MCPB"/>
    <property type="match status" value="1"/>
</dbReference>
<feature type="transmembrane region" description="Helical" evidence="4">
    <location>
        <begin position="186"/>
        <end position="210"/>
    </location>
</feature>
<dbReference type="RefSeq" id="WP_238224091.1">
    <property type="nucleotide sequence ID" value="NZ_BAAADH010000005.1"/>
</dbReference>
<evidence type="ECO:0008006" key="9">
    <source>
        <dbReference type="Google" id="ProtNLM"/>
    </source>
</evidence>
<dbReference type="PRINTS" id="PR00260">
    <property type="entry name" value="CHEMTRNSDUCR"/>
</dbReference>
<feature type="domain" description="HAMP" evidence="6">
    <location>
        <begin position="207"/>
        <end position="260"/>
    </location>
</feature>
<evidence type="ECO:0000256" key="2">
    <source>
        <dbReference type="ARBA" id="ARBA00029447"/>
    </source>
</evidence>
<organism evidence="7 8">
    <name type="scientific">Methylorubrum aminovorans</name>
    <dbReference type="NCBI Taxonomy" id="269069"/>
    <lineage>
        <taxon>Bacteria</taxon>
        <taxon>Pseudomonadati</taxon>
        <taxon>Pseudomonadota</taxon>
        <taxon>Alphaproteobacteria</taxon>
        <taxon>Hyphomicrobiales</taxon>
        <taxon>Methylobacteriaceae</taxon>
        <taxon>Methylorubrum</taxon>
    </lineage>
</organism>
<dbReference type="InterPro" id="IPR003660">
    <property type="entry name" value="HAMP_dom"/>
</dbReference>
<dbReference type="InterPro" id="IPR024478">
    <property type="entry name" value="HlyB_4HB_MCP"/>
</dbReference>
<feature type="domain" description="Methyl-accepting transducer" evidence="5">
    <location>
        <begin position="300"/>
        <end position="536"/>
    </location>
</feature>
<dbReference type="PROSITE" id="PS50885">
    <property type="entry name" value="HAMP"/>
    <property type="match status" value="1"/>
</dbReference>
<keyword evidence="4" id="KW-1133">Transmembrane helix</keyword>
<sequence>MLPVTIKSRLILMLSFMGLLLLISTGVGSLGLYLSNASLKTNFEDRLIPLSQFLAMRDSYDHIIETSRGAAEGQSLPKPAAEAIERSARELGKAWSDYVSTHLTDEEAKLVAVMQGQMTRNGAMVADLVTQLTRGDLDAHAAAHETLLLRMPQFHQTMSKLTDLQLRESRAEFARSQVAASWSGGAILACLLLACGGLAYGVVTVVGGVARPIKTITGTMSRLAAGDLTVAVEGAARRDEIGAMARAVQVFKDAMIARRDADLRGEQDAEATMRRSRTLDQAMQCFEVEVSGLSLALASAAGEMEATAQEMARSASTTTEQSASVAGAAEQMSANVQTVASASEEMASSIGEIAAQVARSSGMSDRAAADAARTDAIIRNLSEGAEKIGAVVGMISSIAGQTNLLALNATIEAARAGESGRGFAVVAGEVKDLAEQTSQATRTIAAQIGDIQGETRQAVDAIQAIGRTIVELQAIAGGVAAAMEQQGAATQEIVRNVAQAAQGTYSVTGNIAAVRDVAGQTGAASARVLASASELTRRSAQLGTAVSSFLSTIKAA</sequence>
<keyword evidence="4" id="KW-0812">Transmembrane</keyword>
<dbReference type="Pfam" id="PF12729">
    <property type="entry name" value="4HB_MCP_1"/>
    <property type="match status" value="1"/>
</dbReference>
<dbReference type="SMART" id="SM00283">
    <property type="entry name" value="MA"/>
    <property type="match status" value="1"/>
</dbReference>
<comment type="caution">
    <text evidence="7">The sequence shown here is derived from an EMBL/GenBank/DDBJ whole genome shotgun (WGS) entry which is preliminary data.</text>
</comment>
<protein>
    <recommendedName>
        <fullName evidence="9">Methyl-accepting chemotaxis protein</fullName>
    </recommendedName>
</protein>
<keyword evidence="1 3" id="KW-0807">Transducer</keyword>
<dbReference type="Gene3D" id="1.10.8.500">
    <property type="entry name" value="HAMP domain in histidine kinase"/>
    <property type="match status" value="1"/>
</dbReference>
<keyword evidence="4" id="KW-0472">Membrane</keyword>
<evidence type="ECO:0000259" key="5">
    <source>
        <dbReference type="PROSITE" id="PS50111"/>
    </source>
</evidence>
<feature type="transmembrane region" description="Helical" evidence="4">
    <location>
        <begin position="12"/>
        <end position="34"/>
    </location>
</feature>
<dbReference type="CDD" id="cd06225">
    <property type="entry name" value="HAMP"/>
    <property type="match status" value="1"/>
</dbReference>
<dbReference type="SUPFAM" id="SSF58104">
    <property type="entry name" value="Methyl-accepting chemotaxis protein (MCP) signaling domain"/>
    <property type="match status" value="1"/>
</dbReference>
<keyword evidence="8" id="KW-1185">Reference proteome</keyword>
<dbReference type="Pfam" id="PF00015">
    <property type="entry name" value="MCPsignal"/>
    <property type="match status" value="1"/>
</dbReference>
<reference evidence="7" key="2">
    <citation type="submission" date="2021-08" db="EMBL/GenBank/DDBJ databases">
        <authorList>
            <person name="Tani A."/>
            <person name="Ola A."/>
            <person name="Ogura Y."/>
            <person name="Katsura K."/>
            <person name="Hayashi T."/>
        </authorList>
    </citation>
    <scope>NUCLEOTIDE SEQUENCE</scope>
    <source>
        <strain evidence="7">NBRC 15686</strain>
    </source>
</reference>
<dbReference type="Pfam" id="PF00672">
    <property type="entry name" value="HAMP"/>
    <property type="match status" value="1"/>
</dbReference>
<evidence type="ECO:0000313" key="7">
    <source>
        <dbReference type="EMBL" id="GJE64624.1"/>
    </source>
</evidence>
<reference evidence="7" key="1">
    <citation type="journal article" date="2021" name="Front. Microbiol.">
        <title>Comprehensive Comparative Genomics and Phenotyping of Methylobacterium Species.</title>
        <authorList>
            <person name="Alessa O."/>
            <person name="Ogura Y."/>
            <person name="Fujitani Y."/>
            <person name="Takami H."/>
            <person name="Hayashi T."/>
            <person name="Sahin N."/>
            <person name="Tani A."/>
        </authorList>
    </citation>
    <scope>NUCLEOTIDE SEQUENCE</scope>
    <source>
        <strain evidence="7">NBRC 15686</strain>
    </source>
</reference>
<evidence type="ECO:0000256" key="1">
    <source>
        <dbReference type="ARBA" id="ARBA00023224"/>
    </source>
</evidence>
<dbReference type="Proteomes" id="UP001055039">
    <property type="component" value="Unassembled WGS sequence"/>
</dbReference>
<accession>A0ABQ4UC58</accession>
<evidence type="ECO:0000259" key="6">
    <source>
        <dbReference type="PROSITE" id="PS50885"/>
    </source>
</evidence>
<dbReference type="InterPro" id="IPR004090">
    <property type="entry name" value="Chemotax_Me-accpt_rcpt"/>
</dbReference>
<comment type="similarity">
    <text evidence="2">Belongs to the methyl-accepting chemotaxis (MCP) protein family.</text>
</comment>
<evidence type="ECO:0000256" key="4">
    <source>
        <dbReference type="SAM" id="Phobius"/>
    </source>
</evidence>
<dbReference type="Gene3D" id="1.10.287.950">
    <property type="entry name" value="Methyl-accepting chemotaxis protein"/>
    <property type="match status" value="1"/>
</dbReference>